<evidence type="ECO:0000313" key="3">
    <source>
        <dbReference type="Proteomes" id="UP000030686"/>
    </source>
</evidence>
<sequence>MDHHHPPTQVSDQVAAPSFLSGETDSMLSSYVALQSDLDEAYRKYLGYADIIGRGDLMAPLLGDSIFYPEVERTAARIFGEPRPRLVQGNVQAPIEWTDVLRESLTPGDFQRQENGMFLCRVRGSLIEVSEASYLEILTGVTERLLQPLQNLSDEQKETRARLKLGAYLHQTHESLVQFASAVRESIIALGVNPAIHDMQLSSIGFARARLPTPMSAPPVTPTQWVPYMSMSHTEGDIHESTIKEEETEFVRFETPGILGSYLAESRHPDSRGRVQSARSDVFRGNFIDSMSERNGYTPSSVDDLSSIDPASSSDYYASSIGITRSNSTDSASHRIAMDAYHSMVAASAYLNHNNYFNPELIDSNVLSVNNHAVENTDANVNSDVNARTEPSKLTSEMNVNSITPWLRDIDTSSDVGGDAESFGSNIPWLAQSEDASRPADTAAEQYGTRYRGVKRPRTECSSSESESKPGAGTRYSPREEADGPAFVKCLVDKGSTSDEIEEQYFKIFGVSRSAKCLCKKFEMRGTWGLLKSHREAKMQRTMSS</sequence>
<evidence type="ECO:0000313" key="2">
    <source>
        <dbReference type="EMBL" id="CDM35789.1"/>
    </source>
</evidence>
<keyword evidence="3" id="KW-1185">Reference proteome</keyword>
<dbReference type="AlphaFoldDB" id="W6QNY5"/>
<dbReference type="Proteomes" id="UP000030686">
    <property type="component" value="Unassembled WGS sequence"/>
</dbReference>
<protein>
    <submittedName>
        <fullName evidence="2">Genomic scaffold, ProqFM164S04</fullName>
    </submittedName>
</protein>
<gene>
    <name evidence="2" type="ORF">PROQFM164_S04g000670</name>
</gene>
<organism evidence="2 3">
    <name type="scientific">Penicillium roqueforti (strain FM164)</name>
    <dbReference type="NCBI Taxonomy" id="1365484"/>
    <lineage>
        <taxon>Eukaryota</taxon>
        <taxon>Fungi</taxon>
        <taxon>Dikarya</taxon>
        <taxon>Ascomycota</taxon>
        <taxon>Pezizomycotina</taxon>
        <taxon>Eurotiomycetes</taxon>
        <taxon>Eurotiomycetidae</taxon>
        <taxon>Eurotiales</taxon>
        <taxon>Aspergillaceae</taxon>
        <taxon>Penicillium</taxon>
    </lineage>
</organism>
<dbReference type="OMA" id="HDEEPYD"/>
<reference evidence="2" key="1">
    <citation type="journal article" date="2014" name="Nat. Commun.">
        <title>Multiple recent horizontal transfers of a large genomic region in cheese making fungi.</title>
        <authorList>
            <person name="Cheeseman K."/>
            <person name="Ropars J."/>
            <person name="Renault P."/>
            <person name="Dupont J."/>
            <person name="Gouzy J."/>
            <person name="Branca A."/>
            <person name="Abraham A.L."/>
            <person name="Ceppi M."/>
            <person name="Conseiller E."/>
            <person name="Debuchy R."/>
            <person name="Malagnac F."/>
            <person name="Goarin A."/>
            <person name="Silar P."/>
            <person name="Lacoste S."/>
            <person name="Sallet E."/>
            <person name="Bensimon A."/>
            <person name="Giraud T."/>
            <person name="Brygoo Y."/>
        </authorList>
    </citation>
    <scope>NUCLEOTIDE SEQUENCE [LARGE SCALE GENOMIC DNA]</scope>
    <source>
        <strain evidence="2">FM164</strain>
    </source>
</reference>
<evidence type="ECO:0000256" key="1">
    <source>
        <dbReference type="SAM" id="MobiDB-lite"/>
    </source>
</evidence>
<name>W6QNY5_PENRF</name>
<accession>W6QNY5</accession>
<feature type="region of interest" description="Disordered" evidence="1">
    <location>
        <begin position="431"/>
        <end position="481"/>
    </location>
</feature>
<dbReference type="EMBL" id="HG792018">
    <property type="protein sequence ID" value="CDM35789.1"/>
    <property type="molecule type" value="Genomic_DNA"/>
</dbReference>
<proteinExistence type="predicted"/>
<dbReference type="OrthoDB" id="4324085at2759"/>